<keyword evidence="4" id="KW-0677">Repeat</keyword>
<accession>A0A0F9KJ82</accession>
<dbReference type="PROSITE" id="PS50076">
    <property type="entry name" value="DNAJ_2"/>
    <property type="match status" value="1"/>
</dbReference>
<dbReference type="Gene3D" id="2.10.230.10">
    <property type="entry name" value="Heat shock protein DnaJ, cysteine-rich domain"/>
    <property type="match status" value="1"/>
</dbReference>
<dbReference type="Pfam" id="PF00226">
    <property type="entry name" value="DnaJ"/>
    <property type="match status" value="1"/>
</dbReference>
<dbReference type="SUPFAM" id="SSF46565">
    <property type="entry name" value="Chaperone J-domain"/>
    <property type="match status" value="1"/>
</dbReference>
<sequence length="372" mass="41531">MRKEDYYNVLGVKKNAGQEDIKRAYRKMAIKYHPDKNPGDKKAEEMFKGAAEAYAVLSDQEKRRRYDHFGHEGLRGVETRGFGNYDDIFDAFGDIFGGGSIFEEFFGGITRARAGRRGASLRCDIVLDFSEVATRVEKVIEITKKNLCEECGGTGARKGTSPVTCPYCRGKGEVHQKQGFFTLRTTCPRCQGKGKIIETPCHRCRGNGVYPKKSEIKVQIPAGIEDGTRLRVVGQGEPGENGAPSGDLYCDILIRPHPIFKRQDYDVICDFPITFSQAALGSEIDVPTISGKFVKVKVPCGIQNGDILPVKGEGFPHVRGYGKGNLLVHIIVEIPAKLTPRQEQLLREFAELEHKNVTPKRKSFFRKVKELL</sequence>
<dbReference type="HAMAP" id="MF_01152">
    <property type="entry name" value="DnaJ"/>
    <property type="match status" value="1"/>
</dbReference>
<dbReference type="GO" id="GO:0005737">
    <property type="term" value="C:cytoplasm"/>
    <property type="evidence" value="ECO:0007669"/>
    <property type="project" value="TreeGrafter"/>
</dbReference>
<feature type="domain" description="J" evidence="9">
    <location>
        <begin position="5"/>
        <end position="70"/>
    </location>
</feature>
<dbReference type="InterPro" id="IPR002939">
    <property type="entry name" value="DnaJ_C"/>
</dbReference>
<dbReference type="InterPro" id="IPR036869">
    <property type="entry name" value="J_dom_sf"/>
</dbReference>
<evidence type="ECO:0000256" key="6">
    <source>
        <dbReference type="ARBA" id="ARBA00022833"/>
    </source>
</evidence>
<organism evidence="11">
    <name type="scientific">marine sediment metagenome</name>
    <dbReference type="NCBI Taxonomy" id="412755"/>
    <lineage>
        <taxon>unclassified sequences</taxon>
        <taxon>metagenomes</taxon>
        <taxon>ecological metagenomes</taxon>
    </lineage>
</organism>
<proteinExistence type="inferred from homology"/>
<dbReference type="InterPro" id="IPR001623">
    <property type="entry name" value="DnaJ_domain"/>
</dbReference>
<dbReference type="PROSITE" id="PS00636">
    <property type="entry name" value="DNAJ_1"/>
    <property type="match status" value="1"/>
</dbReference>
<evidence type="ECO:0000256" key="3">
    <source>
        <dbReference type="ARBA" id="ARBA00022723"/>
    </source>
</evidence>
<reference evidence="11" key="1">
    <citation type="journal article" date="2015" name="Nature">
        <title>Complex archaea that bridge the gap between prokaryotes and eukaryotes.</title>
        <authorList>
            <person name="Spang A."/>
            <person name="Saw J.H."/>
            <person name="Jorgensen S.L."/>
            <person name="Zaremba-Niedzwiedzka K."/>
            <person name="Martijn J."/>
            <person name="Lind A.E."/>
            <person name="van Eijk R."/>
            <person name="Schleper C."/>
            <person name="Guy L."/>
            <person name="Ettema T.J."/>
        </authorList>
    </citation>
    <scope>NUCLEOTIDE SEQUENCE</scope>
</reference>
<dbReference type="GO" id="GO:0031072">
    <property type="term" value="F:heat shock protein binding"/>
    <property type="evidence" value="ECO:0007669"/>
    <property type="project" value="InterPro"/>
</dbReference>
<comment type="caution">
    <text evidence="11">The sequence shown here is derived from an EMBL/GenBank/DDBJ whole genome shotgun (WGS) entry which is preliminary data.</text>
</comment>
<dbReference type="GO" id="GO:0005524">
    <property type="term" value="F:ATP binding"/>
    <property type="evidence" value="ECO:0007669"/>
    <property type="project" value="InterPro"/>
</dbReference>
<dbReference type="EMBL" id="LAZR01009086">
    <property type="protein sequence ID" value="KKM74761.1"/>
    <property type="molecule type" value="Genomic_DNA"/>
</dbReference>
<evidence type="ECO:0000256" key="8">
    <source>
        <dbReference type="ARBA" id="ARBA00023186"/>
    </source>
</evidence>
<dbReference type="Pfam" id="PF01556">
    <property type="entry name" value="DnaJ_C"/>
    <property type="match status" value="1"/>
</dbReference>
<evidence type="ECO:0008006" key="12">
    <source>
        <dbReference type="Google" id="ProtNLM"/>
    </source>
</evidence>
<dbReference type="NCBIfam" id="NF008035">
    <property type="entry name" value="PRK10767.1"/>
    <property type="match status" value="1"/>
</dbReference>
<name>A0A0F9KJ82_9ZZZZ</name>
<evidence type="ECO:0000259" key="10">
    <source>
        <dbReference type="PROSITE" id="PS51188"/>
    </source>
</evidence>
<dbReference type="CDD" id="cd10719">
    <property type="entry name" value="DnaJ_zf"/>
    <property type="match status" value="1"/>
</dbReference>
<dbReference type="GO" id="GO:0051082">
    <property type="term" value="F:unfolded protein binding"/>
    <property type="evidence" value="ECO:0007669"/>
    <property type="project" value="InterPro"/>
</dbReference>
<dbReference type="FunFam" id="1.10.287.110:FF:000034">
    <property type="entry name" value="Chaperone protein DnaJ"/>
    <property type="match status" value="1"/>
</dbReference>
<dbReference type="GO" id="GO:0008270">
    <property type="term" value="F:zinc ion binding"/>
    <property type="evidence" value="ECO:0007669"/>
    <property type="project" value="UniProtKB-KW"/>
</dbReference>
<gene>
    <name evidence="11" type="ORF">LCGC14_1397120</name>
</gene>
<evidence type="ECO:0000256" key="5">
    <source>
        <dbReference type="ARBA" id="ARBA00022771"/>
    </source>
</evidence>
<protein>
    <recommendedName>
        <fullName evidence="12">J domain-containing protein</fullName>
    </recommendedName>
</protein>
<dbReference type="AlphaFoldDB" id="A0A0F9KJ82"/>
<evidence type="ECO:0000256" key="7">
    <source>
        <dbReference type="ARBA" id="ARBA00023016"/>
    </source>
</evidence>
<dbReference type="PRINTS" id="PR00625">
    <property type="entry name" value="JDOMAIN"/>
</dbReference>
<dbReference type="NCBIfam" id="TIGR02349">
    <property type="entry name" value="DnaJ_bact"/>
    <property type="match status" value="1"/>
</dbReference>
<dbReference type="PANTHER" id="PTHR43096">
    <property type="entry name" value="DNAJ HOMOLOG 1, MITOCHONDRIAL-RELATED"/>
    <property type="match status" value="1"/>
</dbReference>
<dbReference type="FunFam" id="2.10.230.10:FF:000002">
    <property type="entry name" value="Molecular chaperone DnaJ"/>
    <property type="match status" value="1"/>
</dbReference>
<evidence type="ECO:0000256" key="4">
    <source>
        <dbReference type="ARBA" id="ARBA00022737"/>
    </source>
</evidence>
<dbReference type="InterPro" id="IPR008971">
    <property type="entry name" value="HSP40/DnaJ_pept-bd"/>
</dbReference>
<dbReference type="PANTHER" id="PTHR43096:SF48">
    <property type="entry name" value="CHAPERONE PROTEIN DNAJ"/>
    <property type="match status" value="1"/>
</dbReference>
<keyword evidence="8" id="KW-0143">Chaperone</keyword>
<dbReference type="FunFam" id="2.60.260.20:FF:000005">
    <property type="entry name" value="Chaperone protein dnaJ 1, mitochondrial"/>
    <property type="match status" value="1"/>
</dbReference>
<keyword evidence="6" id="KW-0862">Zinc</keyword>
<keyword evidence="7" id="KW-0346">Stress response</keyword>
<evidence type="ECO:0000313" key="11">
    <source>
        <dbReference type="EMBL" id="KKM74761.1"/>
    </source>
</evidence>
<dbReference type="GO" id="GO:0042026">
    <property type="term" value="P:protein refolding"/>
    <property type="evidence" value="ECO:0007669"/>
    <property type="project" value="TreeGrafter"/>
</dbReference>
<feature type="domain" description="CR-type" evidence="10">
    <location>
        <begin position="135"/>
        <end position="213"/>
    </location>
</feature>
<dbReference type="SUPFAM" id="SSF57938">
    <property type="entry name" value="DnaJ/Hsp40 cysteine-rich domain"/>
    <property type="match status" value="1"/>
</dbReference>
<dbReference type="GO" id="GO:0009408">
    <property type="term" value="P:response to heat"/>
    <property type="evidence" value="ECO:0007669"/>
    <property type="project" value="InterPro"/>
</dbReference>
<keyword evidence="1" id="KW-0963">Cytoplasm</keyword>
<evidence type="ECO:0000256" key="1">
    <source>
        <dbReference type="ARBA" id="ARBA00022490"/>
    </source>
</evidence>
<dbReference type="GO" id="GO:0006260">
    <property type="term" value="P:DNA replication"/>
    <property type="evidence" value="ECO:0007669"/>
    <property type="project" value="UniProtKB-KW"/>
</dbReference>
<keyword evidence="5" id="KW-0863">Zinc-finger</keyword>
<dbReference type="SUPFAM" id="SSF49493">
    <property type="entry name" value="HSP40/DnaJ peptide-binding domain"/>
    <property type="match status" value="2"/>
</dbReference>
<dbReference type="Gene3D" id="2.60.260.20">
    <property type="entry name" value="Urease metallochaperone UreE, N-terminal domain"/>
    <property type="match status" value="2"/>
</dbReference>
<dbReference type="InterPro" id="IPR001305">
    <property type="entry name" value="HSP_DnaJ_Cys-rich_dom"/>
</dbReference>
<keyword evidence="3" id="KW-0479">Metal-binding</keyword>
<dbReference type="Gene3D" id="1.10.287.110">
    <property type="entry name" value="DnaJ domain"/>
    <property type="match status" value="1"/>
</dbReference>
<evidence type="ECO:0000259" key="9">
    <source>
        <dbReference type="PROSITE" id="PS50076"/>
    </source>
</evidence>
<dbReference type="InterPro" id="IPR018253">
    <property type="entry name" value="DnaJ_domain_CS"/>
</dbReference>
<dbReference type="InterPro" id="IPR012724">
    <property type="entry name" value="DnaJ"/>
</dbReference>
<dbReference type="CDD" id="cd10747">
    <property type="entry name" value="DnaJ_C"/>
    <property type="match status" value="1"/>
</dbReference>
<keyword evidence="2" id="KW-0235">DNA replication</keyword>
<dbReference type="SMART" id="SM00271">
    <property type="entry name" value="DnaJ"/>
    <property type="match status" value="1"/>
</dbReference>
<evidence type="ECO:0000256" key="2">
    <source>
        <dbReference type="ARBA" id="ARBA00022705"/>
    </source>
</evidence>
<dbReference type="PROSITE" id="PS51188">
    <property type="entry name" value="ZF_CR"/>
    <property type="match status" value="1"/>
</dbReference>
<dbReference type="InterPro" id="IPR036410">
    <property type="entry name" value="HSP_DnaJ_Cys-rich_dom_sf"/>
</dbReference>
<dbReference type="Pfam" id="PF00684">
    <property type="entry name" value="DnaJ_CXXCXGXG"/>
    <property type="match status" value="1"/>
</dbReference>
<dbReference type="CDD" id="cd06257">
    <property type="entry name" value="DnaJ"/>
    <property type="match status" value="1"/>
</dbReference>